<dbReference type="InterPro" id="IPR020578">
    <property type="entry name" value="Aminotrans_V_PyrdxlP_BS"/>
</dbReference>
<dbReference type="InterPro" id="IPR015424">
    <property type="entry name" value="PyrdxlP-dep_Trfase"/>
</dbReference>
<evidence type="ECO:0000256" key="3">
    <source>
        <dbReference type="ARBA" id="ARBA00012239"/>
    </source>
</evidence>
<feature type="domain" description="Aminotransferase class V" evidence="11">
    <location>
        <begin position="4"/>
        <end position="366"/>
    </location>
</feature>
<evidence type="ECO:0000256" key="4">
    <source>
        <dbReference type="ARBA" id="ARBA00022679"/>
    </source>
</evidence>
<dbReference type="RefSeq" id="WP_282011392.1">
    <property type="nucleotide sequence ID" value="NZ_OX336137.1"/>
</dbReference>
<keyword evidence="13" id="KW-1185">Reference proteome</keyword>
<keyword evidence="5" id="KW-0479">Metal-binding</keyword>
<keyword evidence="4 12" id="KW-0808">Transferase</keyword>
<comment type="cofactor">
    <cofactor evidence="1 10">
        <name>pyridoxal 5'-phosphate</name>
        <dbReference type="ChEBI" id="CHEBI:597326"/>
    </cofactor>
</comment>
<dbReference type="Pfam" id="PF00266">
    <property type="entry name" value="Aminotran_5"/>
    <property type="match status" value="1"/>
</dbReference>
<evidence type="ECO:0000256" key="8">
    <source>
        <dbReference type="ARBA" id="ARBA00023014"/>
    </source>
</evidence>
<dbReference type="Gene3D" id="3.90.1150.10">
    <property type="entry name" value="Aspartate Aminotransferase, domain 1"/>
    <property type="match status" value="1"/>
</dbReference>
<dbReference type="InterPro" id="IPR000192">
    <property type="entry name" value="Aminotrans_V_dom"/>
</dbReference>
<dbReference type="PANTHER" id="PTHR11601">
    <property type="entry name" value="CYSTEINE DESULFURYLASE FAMILY MEMBER"/>
    <property type="match status" value="1"/>
</dbReference>
<dbReference type="InterPro" id="IPR016454">
    <property type="entry name" value="Cysteine_dSase"/>
</dbReference>
<dbReference type="InterPro" id="IPR015421">
    <property type="entry name" value="PyrdxlP-dep_Trfase_major"/>
</dbReference>
<evidence type="ECO:0000256" key="10">
    <source>
        <dbReference type="RuleBase" id="RU004504"/>
    </source>
</evidence>
<name>A0ABM9HE94_9BACT</name>
<evidence type="ECO:0000256" key="6">
    <source>
        <dbReference type="ARBA" id="ARBA00022898"/>
    </source>
</evidence>
<dbReference type="PIRSF" id="PIRSF005572">
    <property type="entry name" value="NifS"/>
    <property type="match status" value="1"/>
</dbReference>
<evidence type="ECO:0000256" key="7">
    <source>
        <dbReference type="ARBA" id="ARBA00023004"/>
    </source>
</evidence>
<comment type="catalytic activity">
    <reaction evidence="9">
        <text>(sulfur carrier)-H + L-cysteine = (sulfur carrier)-SH + L-alanine</text>
        <dbReference type="Rhea" id="RHEA:43892"/>
        <dbReference type="Rhea" id="RHEA-COMP:14737"/>
        <dbReference type="Rhea" id="RHEA-COMP:14739"/>
        <dbReference type="ChEBI" id="CHEBI:29917"/>
        <dbReference type="ChEBI" id="CHEBI:35235"/>
        <dbReference type="ChEBI" id="CHEBI:57972"/>
        <dbReference type="ChEBI" id="CHEBI:64428"/>
        <dbReference type="EC" id="2.8.1.7"/>
    </reaction>
</comment>
<evidence type="ECO:0000256" key="1">
    <source>
        <dbReference type="ARBA" id="ARBA00001933"/>
    </source>
</evidence>
<evidence type="ECO:0000256" key="5">
    <source>
        <dbReference type="ARBA" id="ARBA00022723"/>
    </source>
</evidence>
<keyword evidence="7" id="KW-0408">Iron</keyword>
<keyword evidence="8" id="KW-0411">Iron-sulfur</keyword>
<keyword evidence="6" id="KW-0663">Pyridoxal phosphate</keyword>
<organism evidence="12 13">
    <name type="scientific">Nitrospina watsonii</name>
    <dbReference type="NCBI Taxonomy" id="1323948"/>
    <lineage>
        <taxon>Bacteria</taxon>
        <taxon>Pseudomonadati</taxon>
        <taxon>Nitrospinota/Tectimicrobiota group</taxon>
        <taxon>Nitrospinota</taxon>
        <taxon>Nitrospinia</taxon>
        <taxon>Nitrospinales</taxon>
        <taxon>Nitrospinaceae</taxon>
        <taxon>Nitrospina</taxon>
    </lineage>
</organism>
<evidence type="ECO:0000259" key="11">
    <source>
        <dbReference type="Pfam" id="PF00266"/>
    </source>
</evidence>
<dbReference type="EMBL" id="OX336137">
    <property type="protein sequence ID" value="CAI2718497.1"/>
    <property type="molecule type" value="Genomic_DNA"/>
</dbReference>
<dbReference type="PANTHER" id="PTHR11601:SF34">
    <property type="entry name" value="CYSTEINE DESULFURASE"/>
    <property type="match status" value="1"/>
</dbReference>
<comment type="similarity">
    <text evidence="2">Belongs to the class-V pyridoxal-phosphate-dependent aminotransferase family. NifS/IscS subfamily.</text>
</comment>
<accession>A0ABM9HE94</accession>
<dbReference type="Gene3D" id="1.10.260.50">
    <property type="match status" value="1"/>
</dbReference>
<dbReference type="Gene3D" id="3.40.640.10">
    <property type="entry name" value="Type I PLP-dependent aspartate aminotransferase-like (Major domain)"/>
    <property type="match status" value="1"/>
</dbReference>
<evidence type="ECO:0000256" key="2">
    <source>
        <dbReference type="ARBA" id="ARBA00006490"/>
    </source>
</evidence>
<evidence type="ECO:0000256" key="9">
    <source>
        <dbReference type="ARBA" id="ARBA00050776"/>
    </source>
</evidence>
<dbReference type="NCBIfam" id="NF002806">
    <property type="entry name" value="PRK02948.1"/>
    <property type="match status" value="1"/>
</dbReference>
<dbReference type="InterPro" id="IPR015422">
    <property type="entry name" value="PyrdxlP-dep_Trfase_small"/>
</dbReference>
<evidence type="ECO:0000313" key="13">
    <source>
        <dbReference type="Proteomes" id="UP001157733"/>
    </source>
</evidence>
<evidence type="ECO:0000313" key="12">
    <source>
        <dbReference type="EMBL" id="CAI2718497.1"/>
    </source>
</evidence>
<gene>
    <name evidence="12" type="primary">iscS</name>
    <name evidence="12" type="ORF">NSPWAT_1638</name>
</gene>
<dbReference type="Proteomes" id="UP001157733">
    <property type="component" value="Chromosome"/>
</dbReference>
<dbReference type="EC" id="2.8.1.7" evidence="3"/>
<dbReference type="SUPFAM" id="SSF53383">
    <property type="entry name" value="PLP-dependent transferases"/>
    <property type="match status" value="1"/>
</dbReference>
<dbReference type="PROSITE" id="PS00595">
    <property type="entry name" value="AA_TRANSFER_CLASS_5"/>
    <property type="match status" value="1"/>
</dbReference>
<protein>
    <recommendedName>
        <fullName evidence="3">cysteine desulfurase</fullName>
        <ecNumber evidence="3">2.8.1.7</ecNumber>
    </recommendedName>
</protein>
<reference evidence="12 13" key="1">
    <citation type="submission" date="2022-09" db="EMBL/GenBank/DDBJ databases">
        <authorList>
            <person name="Kop L."/>
        </authorList>
    </citation>
    <scope>NUCLEOTIDE SEQUENCE [LARGE SCALE GENOMIC DNA]</scope>
    <source>
        <strain evidence="12 13">347</strain>
    </source>
</reference>
<dbReference type="GO" id="GO:0031071">
    <property type="term" value="F:cysteine desulfurase activity"/>
    <property type="evidence" value="ECO:0007669"/>
    <property type="project" value="UniProtKB-EC"/>
</dbReference>
<proteinExistence type="inferred from homology"/>
<sequence length="386" mass="41540">MNAIYLDHNATTPVHPDALEAMLPLLQDDFGNPSSTHSRGRSVRVKMDIAREQVAALIHADPREMVFTSGGTESDNLAVLGVARALKDKGRRIVTTRAEHPAVLNACLELEKEGFVIDYAPIDAYGQVQVDALEALLTGETLLVSIQSANSEVGTLQPVERIGAVVRQRGILFHTDAVQSVGKVPVDVQSFPVDLLSMSSHKIYGPKGVGALFMRRGIPQLKPLLIGGGQEKKRRGGTENIPGIVGFGRAAEIALQTLETEPARLLALKQRLRQGLENRLPGVRVFGHSEHSLPNTLNLGFDGVDGQTLMIRLDLAGIFVSTGTACSSGSVLPSDVLTAMGVADEHIQQSIRISLGRSNRTEDVDTVVETLVRIVLDIREKSPVPS</sequence>